<dbReference type="GO" id="GO:0016491">
    <property type="term" value="F:oxidoreductase activity"/>
    <property type="evidence" value="ECO:0007669"/>
    <property type="project" value="InterPro"/>
</dbReference>
<feature type="domain" description="NADPH-dependent FMN reductase-like" evidence="2">
    <location>
        <begin position="96"/>
        <end position="161"/>
    </location>
</feature>
<evidence type="ECO:0000313" key="3">
    <source>
        <dbReference type="EMBL" id="WIX83706.1"/>
    </source>
</evidence>
<evidence type="ECO:0000256" key="1">
    <source>
        <dbReference type="SAM" id="MobiDB-lite"/>
    </source>
</evidence>
<dbReference type="Proteomes" id="UP001236014">
    <property type="component" value="Chromosome"/>
</dbReference>
<dbReference type="KEGG" id="acab:QRX50_24580"/>
<dbReference type="SUPFAM" id="SSF52218">
    <property type="entry name" value="Flavoproteins"/>
    <property type="match status" value="1"/>
</dbReference>
<dbReference type="InterPro" id="IPR005025">
    <property type="entry name" value="FMN_Rdtase-like_dom"/>
</dbReference>
<reference evidence="3 4" key="1">
    <citation type="submission" date="2023-06" db="EMBL/GenBank/DDBJ databases">
        <authorList>
            <person name="Oyuntsetseg B."/>
            <person name="Kim S.B."/>
        </authorList>
    </citation>
    <scope>NUCLEOTIDE SEQUENCE [LARGE SCALE GENOMIC DNA]</scope>
    <source>
        <strain evidence="3 4">2-15</strain>
    </source>
</reference>
<feature type="compositionally biased region" description="Basic and acidic residues" evidence="1">
    <location>
        <begin position="14"/>
        <end position="27"/>
    </location>
</feature>
<dbReference type="Pfam" id="PF03358">
    <property type="entry name" value="FMN_red"/>
    <property type="match status" value="1"/>
</dbReference>
<keyword evidence="4" id="KW-1185">Reference proteome</keyword>
<proteinExistence type="predicted"/>
<dbReference type="RefSeq" id="WP_285974252.1">
    <property type="nucleotide sequence ID" value="NZ_CP127294.1"/>
</dbReference>
<evidence type="ECO:0000259" key="2">
    <source>
        <dbReference type="Pfam" id="PF03358"/>
    </source>
</evidence>
<protein>
    <submittedName>
        <fullName evidence="3">NAD(P)H-dependent oxidoreductase</fullName>
    </submittedName>
</protein>
<feature type="region of interest" description="Disordered" evidence="1">
    <location>
        <begin position="1"/>
        <end position="27"/>
    </location>
</feature>
<dbReference type="Gene3D" id="3.40.50.360">
    <property type="match status" value="1"/>
</dbReference>
<gene>
    <name evidence="3" type="ORF">QRX50_24580</name>
</gene>
<name>A0A9Y2IR85_9PSEU</name>
<evidence type="ECO:0000313" key="4">
    <source>
        <dbReference type="Proteomes" id="UP001236014"/>
    </source>
</evidence>
<accession>A0A9Y2IR85</accession>
<dbReference type="AlphaFoldDB" id="A0A9Y2IR85"/>
<sequence>MALPGRRGLSISDEILHRDPSTQHEPHPDVVRAWTTVVSGGDPALVDLRFCGRALTRIAEGYAEYKHLHLVATTRSFGHRHGTRNRLSGEPVSDLTILALSGSLRKESLNTRLLNSVARFAPPELTFDVFTDLAAIPPFNEDDEHPAPPAVADLRRRICAAGSVPPTACSSRRRSTTAPCPAR</sequence>
<dbReference type="EMBL" id="CP127294">
    <property type="protein sequence ID" value="WIX83706.1"/>
    <property type="molecule type" value="Genomic_DNA"/>
</dbReference>
<dbReference type="InterPro" id="IPR029039">
    <property type="entry name" value="Flavoprotein-like_sf"/>
</dbReference>
<organism evidence="3 4">
    <name type="scientific">Amycolatopsis carbonis</name>
    <dbReference type="NCBI Taxonomy" id="715471"/>
    <lineage>
        <taxon>Bacteria</taxon>
        <taxon>Bacillati</taxon>
        <taxon>Actinomycetota</taxon>
        <taxon>Actinomycetes</taxon>
        <taxon>Pseudonocardiales</taxon>
        <taxon>Pseudonocardiaceae</taxon>
        <taxon>Amycolatopsis</taxon>
    </lineage>
</organism>